<keyword evidence="2" id="KW-0677">Repeat</keyword>
<dbReference type="InterPro" id="IPR011042">
    <property type="entry name" value="6-blade_b-propeller_TolB-like"/>
</dbReference>
<dbReference type="Gene3D" id="2.120.10.30">
    <property type="entry name" value="TolB, C-terminal domain"/>
    <property type="match status" value="1"/>
</dbReference>
<evidence type="ECO:0000256" key="1">
    <source>
        <dbReference type="ARBA" id="ARBA00022536"/>
    </source>
</evidence>
<dbReference type="SUPFAM" id="SSF63825">
    <property type="entry name" value="YWTD domain"/>
    <property type="match status" value="1"/>
</dbReference>
<dbReference type="PANTHER" id="PTHR46513:SF13">
    <property type="entry name" value="EGF-LIKE DOMAIN-CONTAINING PROTEIN"/>
    <property type="match status" value="1"/>
</dbReference>
<keyword evidence="1" id="KW-0245">EGF-like domain</keyword>
<feature type="signal peptide" evidence="4">
    <location>
        <begin position="1"/>
        <end position="18"/>
    </location>
</feature>
<dbReference type="InterPro" id="IPR050778">
    <property type="entry name" value="Cueball_EGF_LRP_Nidogen"/>
</dbReference>
<dbReference type="GO" id="GO:0017147">
    <property type="term" value="F:Wnt-protein binding"/>
    <property type="evidence" value="ECO:0007669"/>
    <property type="project" value="TreeGrafter"/>
</dbReference>
<evidence type="ECO:0000256" key="4">
    <source>
        <dbReference type="SAM" id="SignalP"/>
    </source>
</evidence>
<feature type="chain" id="PRO_5008584296" description="EGF-like domain-containing protein" evidence="4">
    <location>
        <begin position="19"/>
        <end position="393"/>
    </location>
</feature>
<reference evidence="5" key="1">
    <citation type="submission" date="2015-11" db="EMBL/GenBank/DDBJ databases">
        <title>De novo transcriptome assembly of four potential Pierce s Disease insect vectors from Arizona vineyards.</title>
        <authorList>
            <person name="Tassone E.E."/>
        </authorList>
    </citation>
    <scope>NUCLEOTIDE SEQUENCE</scope>
</reference>
<keyword evidence="3" id="KW-0472">Membrane</keyword>
<evidence type="ECO:0000256" key="2">
    <source>
        <dbReference type="ARBA" id="ARBA00022737"/>
    </source>
</evidence>
<keyword evidence="3" id="KW-1133">Transmembrane helix</keyword>
<sequence length="393" mass="44289">MRVITVFCVFLICYRADGVDILVAYDDGVESFNSSEHSFRSLVLPSAPVSAVDYHYQRKEAFAAWDNRIYRFPLFNNDSSRSFSPTSVANISLCWSFAVDWVHDHVFWPDCGIDAAIMMSDLDGGNITVIVPLSQNRPIWIPDIAIDPYRGLLFWISDGSVLSCGLDGREITTVAKLAFTEAVNLVLDMVAKRIYLLSRNKSFNGIYYLEYHSSEPLLIHDEVDGKIWSFSVYKSQLYLCYDSSNGTYLTTRSVADHATSKQQLTNLSKTVWHMKVIDPELQTPPEIDQCTAKGCSHHCVVQESLALCSCPRNFHLGRDQRICEIIQVKNDTFVSVLEGIACVVFILFAAGILMCLCDKVWSNVHPTVVRVTSPSNSFKRRIYKGSDLSENLI</sequence>
<keyword evidence="4" id="KW-0732">Signal</keyword>
<dbReference type="GO" id="GO:0005886">
    <property type="term" value="C:plasma membrane"/>
    <property type="evidence" value="ECO:0007669"/>
    <property type="project" value="TreeGrafter"/>
</dbReference>
<protein>
    <recommendedName>
        <fullName evidence="6">EGF-like domain-containing protein</fullName>
    </recommendedName>
</protein>
<organism evidence="5">
    <name type="scientific">Homalodisca liturata</name>
    <dbReference type="NCBI Taxonomy" id="320908"/>
    <lineage>
        <taxon>Eukaryota</taxon>
        <taxon>Metazoa</taxon>
        <taxon>Ecdysozoa</taxon>
        <taxon>Arthropoda</taxon>
        <taxon>Hexapoda</taxon>
        <taxon>Insecta</taxon>
        <taxon>Pterygota</taxon>
        <taxon>Neoptera</taxon>
        <taxon>Paraneoptera</taxon>
        <taxon>Hemiptera</taxon>
        <taxon>Auchenorrhyncha</taxon>
        <taxon>Membracoidea</taxon>
        <taxon>Cicadellidae</taxon>
        <taxon>Cicadellinae</taxon>
        <taxon>Proconiini</taxon>
        <taxon>Homalodisca</taxon>
    </lineage>
</organism>
<proteinExistence type="predicted"/>
<evidence type="ECO:0008006" key="6">
    <source>
        <dbReference type="Google" id="ProtNLM"/>
    </source>
</evidence>
<dbReference type="PANTHER" id="PTHR46513">
    <property type="entry name" value="VITELLOGENIN RECEPTOR-LIKE PROTEIN-RELATED-RELATED"/>
    <property type="match status" value="1"/>
</dbReference>
<keyword evidence="3" id="KW-0812">Transmembrane</keyword>
<dbReference type="InterPro" id="IPR000033">
    <property type="entry name" value="LDLR_classB_rpt"/>
</dbReference>
<evidence type="ECO:0000256" key="3">
    <source>
        <dbReference type="SAM" id="Phobius"/>
    </source>
</evidence>
<dbReference type="GO" id="GO:0060070">
    <property type="term" value="P:canonical Wnt signaling pathway"/>
    <property type="evidence" value="ECO:0007669"/>
    <property type="project" value="TreeGrafter"/>
</dbReference>
<dbReference type="AlphaFoldDB" id="A0A1B6HG28"/>
<name>A0A1B6HG28_9HEMI</name>
<evidence type="ECO:0000313" key="5">
    <source>
        <dbReference type="EMBL" id="JAS73633.1"/>
    </source>
</evidence>
<accession>A0A1B6HG28</accession>
<dbReference type="EMBL" id="GECU01034073">
    <property type="protein sequence ID" value="JAS73633.1"/>
    <property type="molecule type" value="Transcribed_RNA"/>
</dbReference>
<feature type="transmembrane region" description="Helical" evidence="3">
    <location>
        <begin position="333"/>
        <end position="356"/>
    </location>
</feature>
<gene>
    <name evidence="5" type="ORF">g.7700</name>
</gene>
<dbReference type="GO" id="GO:0042813">
    <property type="term" value="F:Wnt receptor activity"/>
    <property type="evidence" value="ECO:0007669"/>
    <property type="project" value="TreeGrafter"/>
</dbReference>
<dbReference type="SMART" id="SM00135">
    <property type="entry name" value="LY"/>
    <property type="match status" value="2"/>
</dbReference>